<keyword evidence="1" id="KW-1133">Transmembrane helix</keyword>
<evidence type="ECO:0000256" key="1">
    <source>
        <dbReference type="SAM" id="Phobius"/>
    </source>
</evidence>
<dbReference type="GO" id="GO:0003677">
    <property type="term" value="F:DNA binding"/>
    <property type="evidence" value="ECO:0007669"/>
    <property type="project" value="InterPro"/>
</dbReference>
<dbReference type="STRING" id="421072.SAMN04488097_0929"/>
<dbReference type="GO" id="GO:0006355">
    <property type="term" value="P:regulation of DNA-templated transcription"/>
    <property type="evidence" value="ECO:0007669"/>
    <property type="project" value="InterPro"/>
</dbReference>
<dbReference type="AlphaFoldDB" id="A0A085BGA7"/>
<dbReference type="OrthoDB" id="1274361at2"/>
<comment type="caution">
    <text evidence="2">The sequence shown here is derived from an EMBL/GenBank/DDBJ whole genome shotgun (WGS) entry which is preliminary data.</text>
</comment>
<dbReference type="RefSeq" id="WP_034977661.1">
    <property type="nucleotide sequence ID" value="NZ_FOFI01000001.1"/>
</dbReference>
<accession>A0A085BGA7</accession>
<dbReference type="EMBL" id="JPLY01000004">
    <property type="protein sequence ID" value="KFC21502.1"/>
    <property type="molecule type" value="Genomic_DNA"/>
</dbReference>
<evidence type="ECO:0000313" key="3">
    <source>
        <dbReference type="Proteomes" id="UP000028623"/>
    </source>
</evidence>
<name>A0A085BGA7_9FLAO</name>
<dbReference type="eggNOG" id="COG2197">
    <property type="taxonomic scope" value="Bacteria"/>
</dbReference>
<keyword evidence="3" id="KW-1185">Reference proteome</keyword>
<protein>
    <recommendedName>
        <fullName evidence="4">HTH luxR-type domain-containing protein</fullName>
    </recommendedName>
</protein>
<gene>
    <name evidence="2" type="ORF">IO89_15115</name>
</gene>
<evidence type="ECO:0000313" key="2">
    <source>
        <dbReference type="EMBL" id="KFC21502.1"/>
    </source>
</evidence>
<dbReference type="InterPro" id="IPR016032">
    <property type="entry name" value="Sig_transdc_resp-reg_C-effctor"/>
</dbReference>
<proteinExistence type="predicted"/>
<keyword evidence="1" id="KW-0812">Transmembrane</keyword>
<reference evidence="2 3" key="1">
    <citation type="submission" date="2014-07" db="EMBL/GenBank/DDBJ databases">
        <title>Epilithonimonas lactis LMG 22401 Genome.</title>
        <authorList>
            <person name="Pipes S.E."/>
            <person name="Stropko S.J."/>
        </authorList>
    </citation>
    <scope>NUCLEOTIDE SEQUENCE [LARGE SCALE GENOMIC DNA]</scope>
    <source>
        <strain evidence="2 3">LMG 24401</strain>
    </source>
</reference>
<keyword evidence="1" id="KW-0472">Membrane</keyword>
<organism evidence="2 3">
    <name type="scientific">Epilithonimonas lactis</name>
    <dbReference type="NCBI Taxonomy" id="421072"/>
    <lineage>
        <taxon>Bacteria</taxon>
        <taxon>Pseudomonadati</taxon>
        <taxon>Bacteroidota</taxon>
        <taxon>Flavobacteriia</taxon>
        <taxon>Flavobacteriales</taxon>
        <taxon>Weeksellaceae</taxon>
        <taxon>Chryseobacterium group</taxon>
        <taxon>Epilithonimonas</taxon>
    </lineage>
</organism>
<feature type="transmembrane region" description="Helical" evidence="1">
    <location>
        <begin position="63"/>
        <end position="82"/>
    </location>
</feature>
<evidence type="ECO:0008006" key="4">
    <source>
        <dbReference type="Google" id="ProtNLM"/>
    </source>
</evidence>
<sequence>MIAAAYVEINDFEKSASFSKKYKHLLDSLDFVKKRSGDVNFINRINQKVSDTNEKISFLKERAFLLTIAVIIILILVAIVHFRRQGKKKNTAEIITPENISTPQIDIVSYEKLQSDVEPDTVKTLVFLAKEDINTFHIEFQKTYPSFYLILKDKYPDLNISDLNFCSLIKMNFSIKEISQFTNSTIRAIEARHQRVYKKMDLKNQDELYRVVSVM</sequence>
<dbReference type="SUPFAM" id="SSF46894">
    <property type="entry name" value="C-terminal effector domain of the bipartite response regulators"/>
    <property type="match status" value="1"/>
</dbReference>
<dbReference type="Proteomes" id="UP000028623">
    <property type="component" value="Unassembled WGS sequence"/>
</dbReference>